<name>A0A7W7GP27_9MICC</name>
<comment type="caution">
    <text evidence="3">The sequence shown here is derived from an EMBL/GenBank/DDBJ whole genome shotgun (WGS) entry which is preliminary data.</text>
</comment>
<proteinExistence type="predicted"/>
<evidence type="ECO:0000313" key="4">
    <source>
        <dbReference type="Proteomes" id="UP000540191"/>
    </source>
</evidence>
<keyword evidence="2" id="KW-1133">Transmembrane helix</keyword>
<keyword evidence="2" id="KW-0472">Membrane</keyword>
<evidence type="ECO:0000256" key="2">
    <source>
        <dbReference type="SAM" id="Phobius"/>
    </source>
</evidence>
<dbReference type="Proteomes" id="UP000540191">
    <property type="component" value="Unassembled WGS sequence"/>
</dbReference>
<feature type="compositionally biased region" description="Basic and acidic residues" evidence="1">
    <location>
        <begin position="57"/>
        <end position="74"/>
    </location>
</feature>
<reference evidence="3 4" key="1">
    <citation type="submission" date="2020-08" db="EMBL/GenBank/DDBJ databases">
        <title>Sequencing the genomes of 1000 actinobacteria strains.</title>
        <authorList>
            <person name="Klenk H.-P."/>
        </authorList>
    </citation>
    <scope>NUCLEOTIDE SEQUENCE [LARGE SCALE GENOMIC DNA]</scope>
    <source>
        <strain evidence="3 4">DSM 23974</strain>
    </source>
</reference>
<evidence type="ECO:0000256" key="1">
    <source>
        <dbReference type="SAM" id="MobiDB-lite"/>
    </source>
</evidence>
<keyword evidence="2" id="KW-0812">Transmembrane</keyword>
<organism evidence="3 4">
    <name type="scientific">Micrococcus cohnii</name>
    <dbReference type="NCBI Taxonomy" id="993416"/>
    <lineage>
        <taxon>Bacteria</taxon>
        <taxon>Bacillati</taxon>
        <taxon>Actinomycetota</taxon>
        <taxon>Actinomycetes</taxon>
        <taxon>Micrococcales</taxon>
        <taxon>Micrococcaceae</taxon>
        <taxon>Micrococcus</taxon>
    </lineage>
</organism>
<keyword evidence="4" id="KW-1185">Reference proteome</keyword>
<sequence length="74" mass="7999">MTGSSAAWSEGPARPPRRWGLVAVLGAVAAVFFAAAAWVTQLPACESSARSWQPCLDRSDTPREDSPRENRERG</sequence>
<evidence type="ECO:0000313" key="3">
    <source>
        <dbReference type="EMBL" id="MBB4735698.1"/>
    </source>
</evidence>
<dbReference type="AlphaFoldDB" id="A0A7W7GP27"/>
<dbReference type="EMBL" id="JACHNA010000001">
    <property type="protein sequence ID" value="MBB4735698.1"/>
    <property type="molecule type" value="Genomic_DNA"/>
</dbReference>
<feature type="transmembrane region" description="Helical" evidence="2">
    <location>
        <begin position="20"/>
        <end position="40"/>
    </location>
</feature>
<accession>A0A7W7GP27</accession>
<gene>
    <name evidence="3" type="ORF">HDA30_001206</name>
</gene>
<dbReference type="RefSeq" id="WP_158496595.1">
    <property type="nucleotide sequence ID" value="NZ_JACHNA010000001.1"/>
</dbReference>
<protein>
    <submittedName>
        <fullName evidence="3">Uncharacterized protein</fullName>
    </submittedName>
</protein>
<feature type="region of interest" description="Disordered" evidence="1">
    <location>
        <begin position="46"/>
        <end position="74"/>
    </location>
</feature>